<dbReference type="GO" id="GO:0034374">
    <property type="term" value="P:low-density lipoprotein particle remodeling"/>
    <property type="evidence" value="ECO:0007669"/>
    <property type="project" value="TreeGrafter"/>
</dbReference>
<keyword evidence="20" id="KW-1185">Reference proteome</keyword>
<keyword evidence="8 15" id="KW-0153">Cholesterol metabolism</keyword>
<dbReference type="Proteomes" id="UP001066276">
    <property type="component" value="Chromosome 12"/>
</dbReference>
<evidence type="ECO:0000256" key="2">
    <source>
        <dbReference type="ARBA" id="ARBA00001140"/>
    </source>
</evidence>
<dbReference type="GO" id="GO:0055091">
    <property type="term" value="P:phospholipid homeostasis"/>
    <property type="evidence" value="ECO:0007669"/>
    <property type="project" value="TreeGrafter"/>
</dbReference>
<evidence type="ECO:0000256" key="1">
    <source>
        <dbReference type="ARBA" id="ARBA00000222"/>
    </source>
</evidence>
<keyword evidence="16" id="KW-1015">Disulfide bond</keyword>
<dbReference type="GO" id="GO:0017129">
    <property type="term" value="F:triglyceride binding"/>
    <property type="evidence" value="ECO:0007669"/>
    <property type="project" value="TreeGrafter"/>
</dbReference>
<evidence type="ECO:0000259" key="17">
    <source>
        <dbReference type="SMART" id="SM00328"/>
    </source>
</evidence>
<feature type="domain" description="Lipid-binding serum glycoprotein N-terminal" evidence="17">
    <location>
        <begin position="34"/>
        <end position="260"/>
    </location>
</feature>
<evidence type="ECO:0000313" key="20">
    <source>
        <dbReference type="Proteomes" id="UP001066276"/>
    </source>
</evidence>
<reference evidence="19" key="1">
    <citation type="journal article" date="2022" name="bioRxiv">
        <title>Sequencing and chromosome-scale assembly of the giantPleurodeles waltlgenome.</title>
        <authorList>
            <person name="Brown T."/>
            <person name="Elewa A."/>
            <person name="Iarovenko S."/>
            <person name="Subramanian E."/>
            <person name="Araus A.J."/>
            <person name="Petzold A."/>
            <person name="Susuki M."/>
            <person name="Suzuki K.-i.T."/>
            <person name="Hayashi T."/>
            <person name="Toyoda A."/>
            <person name="Oliveira C."/>
            <person name="Osipova E."/>
            <person name="Leigh N.D."/>
            <person name="Simon A."/>
            <person name="Yun M.H."/>
        </authorList>
    </citation>
    <scope>NUCLEOTIDE SEQUENCE</scope>
    <source>
        <strain evidence="19">20211129_DDA</strain>
        <tissue evidence="19">Liver</tissue>
    </source>
</reference>
<evidence type="ECO:0000256" key="7">
    <source>
        <dbReference type="ARBA" id="ARBA00022525"/>
    </source>
</evidence>
<keyword evidence="10 15" id="KW-0443">Lipid metabolism</keyword>
<evidence type="ECO:0000256" key="12">
    <source>
        <dbReference type="ARBA" id="ARBA00023180"/>
    </source>
</evidence>
<comment type="catalytic activity">
    <reaction evidence="3">
        <text>1,2,3-tri-(9Z-octadecenoyl)-glycerol(in) = 1,2,3-tri-(9Z-octadecenoyl)-glycerol(out)</text>
        <dbReference type="Rhea" id="RHEA:43352"/>
        <dbReference type="ChEBI" id="CHEBI:53753"/>
    </reaction>
</comment>
<evidence type="ECO:0000256" key="4">
    <source>
        <dbReference type="ARBA" id="ARBA00007292"/>
    </source>
</evidence>
<dbReference type="PIRSF" id="PIRSF037185">
    <property type="entry name" value="Cholesteryl_ester_transf"/>
    <property type="match status" value="1"/>
</dbReference>
<dbReference type="SUPFAM" id="SSF55394">
    <property type="entry name" value="Bactericidal permeability-increasing protein, BPI"/>
    <property type="match status" value="2"/>
</dbReference>
<dbReference type="GO" id="GO:0042632">
    <property type="term" value="P:cholesterol homeostasis"/>
    <property type="evidence" value="ECO:0007669"/>
    <property type="project" value="TreeGrafter"/>
</dbReference>
<dbReference type="InterPro" id="IPR001124">
    <property type="entry name" value="Lipid-bd_serum_glycop_C"/>
</dbReference>
<comment type="catalytic activity">
    <reaction evidence="1">
        <text>cholesteryl (9Z-octadecenoate)(in) = cholesteryl (9Z-octadecenoate)(out)</text>
        <dbReference type="Rhea" id="RHEA:43348"/>
        <dbReference type="ChEBI" id="CHEBI:46898"/>
    </reaction>
</comment>
<evidence type="ECO:0000256" key="10">
    <source>
        <dbReference type="ARBA" id="ARBA00023098"/>
    </source>
</evidence>
<dbReference type="InterPro" id="IPR017130">
    <property type="entry name" value="Cholesteryl_ester_transfer"/>
</dbReference>
<dbReference type="Pfam" id="PF01273">
    <property type="entry name" value="LBP_BPI_CETP"/>
    <property type="match status" value="1"/>
</dbReference>
<dbReference type="EMBL" id="JANPWB010000016">
    <property type="protein sequence ID" value="KAJ1083359.1"/>
    <property type="molecule type" value="Genomic_DNA"/>
</dbReference>
<dbReference type="GO" id="GO:0031210">
    <property type="term" value="F:phosphatidylcholine binding"/>
    <property type="evidence" value="ECO:0007669"/>
    <property type="project" value="TreeGrafter"/>
</dbReference>
<dbReference type="AlphaFoldDB" id="A0AAV7KZ73"/>
<gene>
    <name evidence="19" type="ORF">NDU88_003518</name>
</gene>
<comment type="caution">
    <text evidence="19">The sequence shown here is derived from an EMBL/GenBank/DDBJ whole genome shotgun (WGS) entry which is preliminary data.</text>
</comment>
<feature type="domain" description="Lipid-binding serum glycoprotein C-terminal" evidence="18">
    <location>
        <begin position="274"/>
        <end position="481"/>
    </location>
</feature>
<sequence length="498" mass="55679">MVLLIIIALLCLLTISSACDFEPSSYENTRIACRLTRTAALVLNEQTAEVIQAAFRHATYPDINGERSMSVFGTVIYGLNNIQINDLTIEDSKVDLKEDDAIEVMVQNVSASFKGTLDYGYGTYFGKIGHSIDFEIESAIDLQINTKLTCENTRIAADTSDCYLTFHKLELHLYGDRQPGWIKQLFTKFISFTLKLVLRSQVCKEINTVSNLLANFIQTRAENFLSDGDIGVDISVAASPQIKSNYVESHHKGVLLYPNHTTVFSESVYTPSLLSDSKMLSFWFSEQVINSLSLAAFLDKRLVFNITGEDIQDMVETEDIETHRAILKQIFQGVPLKDCIAKAWSLTIPRISFTPEGTVVKSKVAAEFFVSSGEEDYSVAFYFETEVTATIQASYAEKKLILHLSNAAIKIKDYRSTSKMSAKDGSVRHFLKRTVSAVGIPAAISRLESGLTSLMNSKGLHLFEIKSPEIITKEGYLIVQLDFEFPHHLLVDFLKQTL</sequence>
<dbReference type="GO" id="GO:0006641">
    <property type="term" value="P:triglyceride metabolic process"/>
    <property type="evidence" value="ECO:0007669"/>
    <property type="project" value="TreeGrafter"/>
</dbReference>
<dbReference type="GO" id="GO:0005548">
    <property type="term" value="F:phospholipid transporter activity"/>
    <property type="evidence" value="ECO:0007669"/>
    <property type="project" value="TreeGrafter"/>
</dbReference>
<evidence type="ECO:0000256" key="11">
    <source>
        <dbReference type="ARBA" id="ARBA00023166"/>
    </source>
</evidence>
<keyword evidence="7 15" id="KW-0964">Secreted</keyword>
<evidence type="ECO:0000256" key="8">
    <source>
        <dbReference type="ARBA" id="ARBA00022548"/>
    </source>
</evidence>
<comment type="subcellular location">
    <subcellularLocation>
        <location evidence="15">Secreted</location>
    </subcellularLocation>
    <text evidence="15">Secreted in plasma.</text>
</comment>
<dbReference type="GO" id="GO:0120020">
    <property type="term" value="F:cholesterol transfer activity"/>
    <property type="evidence" value="ECO:0007669"/>
    <property type="project" value="InterPro"/>
</dbReference>
<dbReference type="GO" id="GO:0034375">
    <property type="term" value="P:high-density lipoprotein particle remodeling"/>
    <property type="evidence" value="ECO:0007669"/>
    <property type="project" value="UniProtKB-UniRule"/>
</dbReference>
<dbReference type="GO" id="GO:0034197">
    <property type="term" value="P:triglyceride transport"/>
    <property type="evidence" value="ECO:0007669"/>
    <property type="project" value="UniProtKB-UniRule"/>
</dbReference>
<dbReference type="InterPro" id="IPR017942">
    <property type="entry name" value="Lipid-bd_serum_glycop_N"/>
</dbReference>
<feature type="disulfide bond" evidence="16">
    <location>
        <begin position="162"/>
        <end position="203"/>
    </location>
</feature>
<dbReference type="GO" id="GO:0034372">
    <property type="term" value="P:very-low-density lipoprotein particle remodeling"/>
    <property type="evidence" value="ECO:0007669"/>
    <property type="project" value="UniProtKB-UniRule"/>
</dbReference>
<evidence type="ECO:0000256" key="9">
    <source>
        <dbReference type="ARBA" id="ARBA00023055"/>
    </source>
</evidence>
<dbReference type="PANTHER" id="PTHR47616">
    <property type="entry name" value="CHOLESTERYL ESTER TRANSFER PROTEIN"/>
    <property type="match status" value="1"/>
</dbReference>
<dbReference type="GO" id="GO:0046470">
    <property type="term" value="P:phosphatidylcholine metabolic process"/>
    <property type="evidence" value="ECO:0007669"/>
    <property type="project" value="TreeGrafter"/>
</dbReference>
<feature type="signal peptide" evidence="15">
    <location>
        <begin position="1"/>
        <end position="18"/>
    </location>
</feature>
<dbReference type="FunFam" id="3.15.20.10:FF:000002">
    <property type="entry name" value="Cholesteryl ester transfer protein"/>
    <property type="match status" value="1"/>
</dbReference>
<dbReference type="SMART" id="SM00328">
    <property type="entry name" value="BPI1"/>
    <property type="match status" value="1"/>
</dbReference>
<feature type="chain" id="PRO_5043115883" description="Cholesteryl ester transfer protein" evidence="15">
    <location>
        <begin position="19"/>
        <end position="498"/>
    </location>
</feature>
<dbReference type="Gene3D" id="3.15.10.10">
    <property type="entry name" value="Bactericidal permeability-increasing protein, domain 1"/>
    <property type="match status" value="1"/>
</dbReference>
<dbReference type="GO" id="GO:0015485">
    <property type="term" value="F:cholesterol binding"/>
    <property type="evidence" value="ECO:0007669"/>
    <property type="project" value="TreeGrafter"/>
</dbReference>
<evidence type="ECO:0000256" key="15">
    <source>
        <dbReference type="PIRNR" id="PIRNR037185"/>
    </source>
</evidence>
<dbReference type="GO" id="GO:0034364">
    <property type="term" value="C:high-density lipoprotein particle"/>
    <property type="evidence" value="ECO:0007669"/>
    <property type="project" value="UniProtKB-UniRule"/>
</dbReference>
<evidence type="ECO:0000313" key="19">
    <source>
        <dbReference type="EMBL" id="KAJ1083359.1"/>
    </source>
</evidence>
<dbReference type="Gene3D" id="3.15.20.10">
    <property type="entry name" value="Bactericidal permeability-increasing protein, domain 2"/>
    <property type="match status" value="1"/>
</dbReference>
<proteinExistence type="inferred from homology"/>
<dbReference type="GO" id="GO:0070328">
    <property type="term" value="P:triglyceride homeostasis"/>
    <property type="evidence" value="ECO:0007669"/>
    <property type="project" value="TreeGrafter"/>
</dbReference>
<dbReference type="Pfam" id="PF02886">
    <property type="entry name" value="LBP_BPI_CETP_C"/>
    <property type="match status" value="1"/>
</dbReference>
<dbReference type="PANTHER" id="PTHR47616:SF1">
    <property type="entry name" value="CHOLESTERYL ESTER TRANSFER PROTEIN"/>
    <property type="match status" value="1"/>
</dbReference>
<dbReference type="SMART" id="SM00329">
    <property type="entry name" value="BPI2"/>
    <property type="match status" value="1"/>
</dbReference>
<organism evidence="19 20">
    <name type="scientific">Pleurodeles waltl</name>
    <name type="common">Iberian ribbed newt</name>
    <dbReference type="NCBI Taxonomy" id="8319"/>
    <lineage>
        <taxon>Eukaryota</taxon>
        <taxon>Metazoa</taxon>
        <taxon>Chordata</taxon>
        <taxon>Craniata</taxon>
        <taxon>Vertebrata</taxon>
        <taxon>Euteleostomi</taxon>
        <taxon>Amphibia</taxon>
        <taxon>Batrachia</taxon>
        <taxon>Caudata</taxon>
        <taxon>Salamandroidea</taxon>
        <taxon>Salamandridae</taxon>
        <taxon>Pleurodelinae</taxon>
        <taxon>Pleurodeles</taxon>
    </lineage>
</organism>
<evidence type="ECO:0000256" key="5">
    <source>
        <dbReference type="ARBA" id="ARBA00022354"/>
    </source>
</evidence>
<keyword evidence="11" id="KW-1207">Sterol metabolism</keyword>
<protein>
    <recommendedName>
        <fullName evidence="5 15">Cholesteryl ester transfer protein</fullName>
    </recommendedName>
</protein>
<name>A0AAV7KZ73_PLEWA</name>
<keyword evidence="12" id="KW-0325">Glycoprotein</keyword>
<evidence type="ECO:0000256" key="16">
    <source>
        <dbReference type="PIRSR" id="PIRSR037185-50"/>
    </source>
</evidence>
<evidence type="ECO:0000256" key="3">
    <source>
        <dbReference type="ARBA" id="ARBA00001417"/>
    </source>
</evidence>
<evidence type="ECO:0000259" key="18">
    <source>
        <dbReference type="SMART" id="SM00329"/>
    </source>
</evidence>
<keyword evidence="6 15" id="KW-0813">Transport</keyword>
<keyword evidence="9 15" id="KW-0445">Lipid transport</keyword>
<comment type="similarity">
    <text evidence="4 15">Belongs to the BPI/LBP/Plunc superfamily. BPI/LBP family.</text>
</comment>
<dbReference type="GO" id="GO:0008203">
    <property type="term" value="P:cholesterol metabolic process"/>
    <property type="evidence" value="ECO:0007669"/>
    <property type="project" value="UniProtKB-UniRule"/>
</dbReference>
<dbReference type="InterPro" id="IPR017943">
    <property type="entry name" value="Bactericidal_perm-incr_a/b_dom"/>
</dbReference>
<evidence type="ECO:0000256" key="14">
    <source>
        <dbReference type="ARBA" id="ARBA00045611"/>
    </source>
</evidence>
<evidence type="ECO:0000256" key="6">
    <source>
        <dbReference type="ARBA" id="ARBA00022448"/>
    </source>
</evidence>
<comment type="function">
    <text evidence="14">Involved in the transfer of neutral lipids, including cholesteryl ester and triglyceride, among lipoprotein particles. Allows the net movement of cholesteryl ester from high density lipoproteins/HDL to triglyceride-rich very low density lipoproteins/VLDL, and the equimolar transport of triglyceride from VLDL to HDL. Regulates the reverse cholesterol transport, by which excess cholesterol is removed from peripheral tissues and returned to the liver for elimination.</text>
</comment>
<keyword evidence="13 15" id="KW-0753">Steroid metabolism</keyword>
<dbReference type="GO" id="GO:0043691">
    <property type="term" value="P:reverse cholesterol transport"/>
    <property type="evidence" value="ECO:0007669"/>
    <property type="project" value="InterPro"/>
</dbReference>
<evidence type="ECO:0000256" key="13">
    <source>
        <dbReference type="ARBA" id="ARBA00023221"/>
    </source>
</evidence>
<accession>A0AAV7KZ73</accession>
<comment type="catalytic activity">
    <reaction evidence="2">
        <text>cholesteryl (9Z,12Z)-octadecadienoate(in) = cholesteryl (9Z,12Z)-octadecadienoate(out)</text>
        <dbReference type="Rhea" id="RHEA:43356"/>
        <dbReference type="ChEBI" id="CHEBI:41509"/>
    </reaction>
</comment>
<keyword evidence="15" id="KW-0732">Signal</keyword>